<protein>
    <submittedName>
        <fullName evidence="2">Transcription factor</fullName>
    </submittedName>
</protein>
<dbReference type="AlphaFoldDB" id="A0A511KII5"/>
<name>A0A511KII5_RHOTO</name>
<dbReference type="EMBL" id="BJWK01000010">
    <property type="protein sequence ID" value="GEM10177.1"/>
    <property type="molecule type" value="Genomic_DNA"/>
</dbReference>
<feature type="region of interest" description="Disordered" evidence="1">
    <location>
        <begin position="92"/>
        <end position="155"/>
    </location>
</feature>
<organism evidence="2 3">
    <name type="scientific">Rhodotorula toruloides</name>
    <name type="common">Yeast</name>
    <name type="synonym">Rhodosporidium toruloides</name>
    <dbReference type="NCBI Taxonomy" id="5286"/>
    <lineage>
        <taxon>Eukaryota</taxon>
        <taxon>Fungi</taxon>
        <taxon>Dikarya</taxon>
        <taxon>Basidiomycota</taxon>
        <taxon>Pucciniomycotina</taxon>
        <taxon>Microbotryomycetes</taxon>
        <taxon>Sporidiobolales</taxon>
        <taxon>Sporidiobolaceae</taxon>
        <taxon>Rhodotorula</taxon>
    </lineage>
</organism>
<evidence type="ECO:0000256" key="1">
    <source>
        <dbReference type="SAM" id="MobiDB-lite"/>
    </source>
</evidence>
<reference evidence="2 3" key="1">
    <citation type="submission" date="2019-07" db="EMBL/GenBank/DDBJ databases">
        <title>Rhodotorula toruloides NBRC10032 genome sequencing.</title>
        <authorList>
            <person name="Shida Y."/>
            <person name="Takaku H."/>
            <person name="Ogasawara W."/>
            <person name="Mori K."/>
        </authorList>
    </citation>
    <scope>NUCLEOTIDE SEQUENCE [LARGE SCALE GENOMIC DNA]</scope>
    <source>
        <strain evidence="2 3">NBRC10032</strain>
    </source>
</reference>
<evidence type="ECO:0000313" key="3">
    <source>
        <dbReference type="Proteomes" id="UP000321518"/>
    </source>
</evidence>
<dbReference type="Proteomes" id="UP000321518">
    <property type="component" value="Unassembled WGS sequence"/>
</dbReference>
<gene>
    <name evidence="2" type="ORF">Rt10032_c10g4194</name>
</gene>
<dbReference type="OrthoDB" id="2529474at2759"/>
<proteinExistence type="predicted"/>
<feature type="compositionally biased region" description="Low complexity" evidence="1">
    <location>
        <begin position="145"/>
        <end position="154"/>
    </location>
</feature>
<evidence type="ECO:0000313" key="2">
    <source>
        <dbReference type="EMBL" id="GEM10177.1"/>
    </source>
</evidence>
<accession>A0A511KII5</accession>
<feature type="compositionally biased region" description="Basic and acidic residues" evidence="1">
    <location>
        <begin position="92"/>
        <end position="108"/>
    </location>
</feature>
<comment type="caution">
    <text evidence="2">The sequence shown here is derived from an EMBL/GenBank/DDBJ whole genome shotgun (WGS) entry which is preliminary data.</text>
</comment>
<sequence length="349" mass="37380">MGGSFGRIYRRFSLCQLKLVDRPIDTELRGEGVGRKSGRHVDRTAGEVRRRIRASVAEGTRLPSLKTSKFKTGELPCVYRADLYLQRRKEEEEAKRRLGDAVPKKKEDEDVPAAGEKVEPKKAARTAGQHVVKTEPDSSKDTLSGSPTLTGLPALLPPLPALPSLPTPYDKPSDTIVKCESPLSTFATPQSIFAPAPSPADYFTTSTALRSDSVSSQAGFSTNSPSPSFTISETDLSSWPSPCSPFDEWCDDLPTTYPPVPYPPACPATSDFNSPWSEACSSLFIPALVLSTPLQSLGLTDISTPSCSTLPLGDPLKIDSSVTGIDSTLTLPFAPSFAGEWNGGGSSEL</sequence>